<dbReference type="OrthoDB" id="9809290at2"/>
<dbReference type="Pfam" id="PF01565">
    <property type="entry name" value="FAD_binding_4"/>
    <property type="match status" value="1"/>
</dbReference>
<name>A0A376AJR8_9HYPH</name>
<dbReference type="Gene3D" id="1.10.45.10">
    <property type="entry name" value="Vanillyl-alcohol Oxidase, Chain A, domain 4"/>
    <property type="match status" value="1"/>
</dbReference>
<dbReference type="PROSITE" id="PS51387">
    <property type="entry name" value="FAD_PCMH"/>
    <property type="match status" value="1"/>
</dbReference>
<dbReference type="GO" id="GO:0022904">
    <property type="term" value="P:respiratory electron transport chain"/>
    <property type="evidence" value="ECO:0007669"/>
    <property type="project" value="TreeGrafter"/>
</dbReference>
<evidence type="ECO:0000313" key="7">
    <source>
        <dbReference type="EMBL" id="SSC68039.1"/>
    </source>
</evidence>
<evidence type="ECO:0000259" key="6">
    <source>
        <dbReference type="PROSITE" id="PS51387"/>
    </source>
</evidence>
<comment type="cofactor">
    <cofactor evidence="1">
        <name>FAD</name>
        <dbReference type="ChEBI" id="CHEBI:57692"/>
    </cofactor>
</comment>
<dbReference type="GO" id="GO:0071949">
    <property type="term" value="F:FAD binding"/>
    <property type="evidence" value="ECO:0007669"/>
    <property type="project" value="InterPro"/>
</dbReference>
<evidence type="ECO:0000313" key="8">
    <source>
        <dbReference type="Proteomes" id="UP000254764"/>
    </source>
</evidence>
<accession>A0A376AJR8</accession>
<dbReference type="GO" id="GO:0016491">
    <property type="term" value="F:oxidoreductase activity"/>
    <property type="evidence" value="ECO:0007669"/>
    <property type="project" value="UniProtKB-KW"/>
</dbReference>
<dbReference type="AlphaFoldDB" id="A0A376AJR8"/>
<keyword evidence="4" id="KW-0274">FAD</keyword>
<proteinExistence type="inferred from homology"/>
<comment type="similarity">
    <text evidence="2">Belongs to the FAD-binding oxidoreductase/transferase type 4 family.</text>
</comment>
<dbReference type="InterPro" id="IPR051264">
    <property type="entry name" value="FAD-oxidored/transferase_4"/>
</dbReference>
<reference evidence="8" key="1">
    <citation type="submission" date="2018-07" db="EMBL/GenBank/DDBJ databases">
        <authorList>
            <person name="Peiro R."/>
            <person name="Begona"/>
            <person name="Cbmso G."/>
            <person name="Lopez M."/>
            <person name="Gonzalez S."/>
        </authorList>
    </citation>
    <scope>NUCLEOTIDE SEQUENCE [LARGE SCALE GENOMIC DNA]</scope>
</reference>
<evidence type="ECO:0000256" key="1">
    <source>
        <dbReference type="ARBA" id="ARBA00001974"/>
    </source>
</evidence>
<dbReference type="PANTHER" id="PTHR43716">
    <property type="entry name" value="D-2-HYDROXYGLUTARATE DEHYDROGENASE, MITOCHONDRIAL"/>
    <property type="match status" value="1"/>
</dbReference>
<protein>
    <recommendedName>
        <fullName evidence="6">FAD-binding PCMH-type domain-containing protein</fullName>
    </recommendedName>
</protein>
<evidence type="ECO:0000256" key="3">
    <source>
        <dbReference type="ARBA" id="ARBA00022630"/>
    </source>
</evidence>
<dbReference type="InterPro" id="IPR016169">
    <property type="entry name" value="FAD-bd_PCMH_sub2"/>
</dbReference>
<dbReference type="Proteomes" id="UP000254764">
    <property type="component" value="Unassembled WGS sequence"/>
</dbReference>
<dbReference type="InterPro" id="IPR036318">
    <property type="entry name" value="FAD-bd_PCMH-like_sf"/>
</dbReference>
<dbReference type="FunFam" id="1.10.45.10:FF:000001">
    <property type="entry name" value="D-lactate dehydrogenase mitochondrial"/>
    <property type="match status" value="1"/>
</dbReference>
<evidence type="ECO:0000256" key="5">
    <source>
        <dbReference type="ARBA" id="ARBA00023002"/>
    </source>
</evidence>
<dbReference type="SUPFAM" id="SSF55103">
    <property type="entry name" value="FAD-linked oxidases, C-terminal domain"/>
    <property type="match status" value="1"/>
</dbReference>
<feature type="domain" description="FAD-binding PCMH-type" evidence="6">
    <location>
        <begin position="42"/>
        <end position="222"/>
    </location>
</feature>
<gene>
    <name evidence="7" type="ORF">RHIZ70_3747</name>
</gene>
<dbReference type="STRING" id="1336235.GCA_000518785_01412"/>
<dbReference type="InterPro" id="IPR016171">
    <property type="entry name" value="Vanillyl_alc_oxidase_C-sub2"/>
</dbReference>
<sequence length="469" mass="49257">MPQRPGTRFTATELLERLAGLHPDLLILGPADLQGRHPGEHAENFAGGVMAQPGSTAAAAALVSWCAAHDVAIVPQGGLTGLVGGNVSHAGEVILSSSRLNRIVAIHPEEMTVVVEAGVPLETLQQAIDAHGLTTGIDLGSRGSATIGGMVSTNAGGILAFRNGVMRHQVLGLEAVLPSGAVFSDLTRVVKVSAGPDLKHLFIGGEGAFGFVTKVVLKLEPQRPARATAFLGVADAAAALAVIRHFRDLPSVTLEGAEMMWPRYIRDGAALKGFDLSWLEDGAAALLIEVSAETVEAATAALEEGLETLWEPVGLKGGVIAQSLDQARKFWDIREDSGFYYPSIPHAPSFDISVPPTHLDAYVAGLDARLKAIDPSYAAYVYGHVADGNLHLTLIKPGPLPMDELLAVENAIYTGIVEAGGSFSAEHGVGTEKRHAYETFASPEKQALARTIKQAIDPKGLFNPGKVPF</sequence>
<dbReference type="Gene3D" id="3.30.465.10">
    <property type="match status" value="1"/>
</dbReference>
<dbReference type="InterPro" id="IPR016164">
    <property type="entry name" value="FAD-linked_Oxase-like_C"/>
</dbReference>
<evidence type="ECO:0000256" key="2">
    <source>
        <dbReference type="ARBA" id="ARBA00008000"/>
    </source>
</evidence>
<keyword evidence="3" id="KW-0285">Flavoprotein</keyword>
<organism evidence="7 8">
    <name type="scientific">Ciceribacter selenitireducens ATCC BAA-1503</name>
    <dbReference type="NCBI Taxonomy" id="1336235"/>
    <lineage>
        <taxon>Bacteria</taxon>
        <taxon>Pseudomonadati</taxon>
        <taxon>Pseudomonadota</taxon>
        <taxon>Alphaproteobacteria</taxon>
        <taxon>Hyphomicrobiales</taxon>
        <taxon>Rhizobiaceae</taxon>
        <taxon>Ciceribacter</taxon>
    </lineage>
</organism>
<dbReference type="EMBL" id="UEYP01000006">
    <property type="protein sequence ID" value="SSC68039.1"/>
    <property type="molecule type" value="Genomic_DNA"/>
</dbReference>
<dbReference type="InterPro" id="IPR006094">
    <property type="entry name" value="Oxid_FAD_bind_N"/>
</dbReference>
<dbReference type="Gene3D" id="3.30.43.10">
    <property type="entry name" value="Uridine Diphospho-n-acetylenolpyruvylglucosamine Reductase, domain 2"/>
    <property type="match status" value="1"/>
</dbReference>
<dbReference type="Gene3D" id="3.30.70.2190">
    <property type="match status" value="1"/>
</dbReference>
<dbReference type="InterPro" id="IPR004113">
    <property type="entry name" value="FAD-bd_oxidored_4_C"/>
</dbReference>
<keyword evidence="5" id="KW-0560">Oxidoreductase</keyword>
<dbReference type="SUPFAM" id="SSF56176">
    <property type="entry name" value="FAD-binding/transporter-associated domain-like"/>
    <property type="match status" value="1"/>
</dbReference>
<dbReference type="Gene3D" id="3.30.70.2740">
    <property type="match status" value="1"/>
</dbReference>
<dbReference type="RefSeq" id="WP_115670588.1">
    <property type="nucleotide sequence ID" value="NZ_UEYP01000006.1"/>
</dbReference>
<dbReference type="InterPro" id="IPR016166">
    <property type="entry name" value="FAD-bd_PCMH"/>
</dbReference>
<dbReference type="InterPro" id="IPR016167">
    <property type="entry name" value="FAD-bd_PCMH_sub1"/>
</dbReference>
<dbReference type="PANTHER" id="PTHR43716:SF1">
    <property type="entry name" value="D-2-HYDROXYGLUTARATE DEHYDROGENASE, MITOCHONDRIAL"/>
    <property type="match status" value="1"/>
</dbReference>
<evidence type="ECO:0000256" key="4">
    <source>
        <dbReference type="ARBA" id="ARBA00022827"/>
    </source>
</evidence>
<keyword evidence="8" id="KW-1185">Reference proteome</keyword>
<dbReference type="Pfam" id="PF02913">
    <property type="entry name" value="FAD-oxidase_C"/>
    <property type="match status" value="1"/>
</dbReference>